<dbReference type="SUPFAM" id="SSF55931">
    <property type="entry name" value="Glutamine synthetase/guanido kinase"/>
    <property type="match status" value="1"/>
</dbReference>
<comment type="caution">
    <text evidence="5">The sequence shown here is derived from an EMBL/GenBank/DDBJ whole genome shotgun (WGS) entry which is preliminary data.</text>
</comment>
<dbReference type="GO" id="GO:0004356">
    <property type="term" value="F:glutamine synthetase activity"/>
    <property type="evidence" value="ECO:0007669"/>
    <property type="project" value="InterPro"/>
</dbReference>
<evidence type="ECO:0000256" key="3">
    <source>
        <dbReference type="RuleBase" id="RU000384"/>
    </source>
</evidence>
<dbReference type="PANTHER" id="PTHR43785:SF2">
    <property type="entry name" value="TYPE-1 GLUTAMINE SYNTHETASE 1"/>
    <property type="match status" value="1"/>
</dbReference>
<dbReference type="EMBL" id="CAJVRC010000843">
    <property type="protein sequence ID" value="CAG8890684.1"/>
    <property type="molecule type" value="Genomic_DNA"/>
</dbReference>
<dbReference type="Proteomes" id="UP001154252">
    <property type="component" value="Unassembled WGS sequence"/>
</dbReference>
<gene>
    <name evidence="5" type="ORF">PEGY_LOCUS2440</name>
</gene>
<dbReference type="AlphaFoldDB" id="A0A9W4K4V7"/>
<evidence type="ECO:0000313" key="5">
    <source>
        <dbReference type="EMBL" id="CAG8890684.1"/>
    </source>
</evidence>
<keyword evidence="6" id="KW-1185">Reference proteome</keyword>
<dbReference type="Pfam" id="PF00120">
    <property type="entry name" value="Gln-synt_C"/>
    <property type="match status" value="1"/>
</dbReference>
<dbReference type="Gene3D" id="3.30.590.10">
    <property type="entry name" value="Glutamine synthetase/guanido kinase, catalytic domain"/>
    <property type="match status" value="1"/>
</dbReference>
<dbReference type="InterPro" id="IPR008146">
    <property type="entry name" value="Gln_synth_cat_dom"/>
</dbReference>
<reference evidence="5" key="1">
    <citation type="submission" date="2021-07" db="EMBL/GenBank/DDBJ databases">
        <authorList>
            <person name="Branca A.L. A."/>
        </authorList>
    </citation>
    <scope>NUCLEOTIDE SEQUENCE</scope>
</reference>
<evidence type="ECO:0000256" key="1">
    <source>
        <dbReference type="ARBA" id="ARBA00022598"/>
    </source>
</evidence>
<organism evidence="5 6">
    <name type="scientific">Penicillium egyptiacum</name>
    <dbReference type="NCBI Taxonomy" id="1303716"/>
    <lineage>
        <taxon>Eukaryota</taxon>
        <taxon>Fungi</taxon>
        <taxon>Dikarya</taxon>
        <taxon>Ascomycota</taxon>
        <taxon>Pezizomycotina</taxon>
        <taxon>Eurotiomycetes</taxon>
        <taxon>Eurotiomycetidae</taxon>
        <taxon>Eurotiales</taxon>
        <taxon>Aspergillaceae</taxon>
        <taxon>Penicillium</taxon>
    </lineage>
</organism>
<proteinExistence type="inferred from homology"/>
<protein>
    <recommendedName>
        <fullName evidence="4">GS catalytic domain-containing protein</fullName>
    </recommendedName>
</protein>
<evidence type="ECO:0000259" key="4">
    <source>
        <dbReference type="PROSITE" id="PS51987"/>
    </source>
</evidence>
<name>A0A9W4K4V7_9EURO</name>
<dbReference type="InterPro" id="IPR014746">
    <property type="entry name" value="Gln_synth/guanido_kin_cat_dom"/>
</dbReference>
<dbReference type="PROSITE" id="PS51987">
    <property type="entry name" value="GS_CATALYTIC"/>
    <property type="match status" value="1"/>
</dbReference>
<dbReference type="PANTHER" id="PTHR43785">
    <property type="entry name" value="GAMMA-GLUTAMYLPUTRESCINE SYNTHETASE"/>
    <property type="match status" value="1"/>
</dbReference>
<feature type="domain" description="GS catalytic" evidence="4">
    <location>
        <begin position="115"/>
        <end position="451"/>
    </location>
</feature>
<evidence type="ECO:0000313" key="6">
    <source>
        <dbReference type="Proteomes" id="UP001154252"/>
    </source>
</evidence>
<keyword evidence="1" id="KW-0436">Ligase</keyword>
<dbReference type="OrthoDB" id="3364440at2759"/>
<evidence type="ECO:0000256" key="2">
    <source>
        <dbReference type="PROSITE-ProRule" id="PRU01331"/>
    </source>
</evidence>
<comment type="similarity">
    <text evidence="2 3">Belongs to the glutamine synthetase family.</text>
</comment>
<sequence>MEHSVDLWERFVGENEKVEFVWLQFLSYTSNALVRIIPRAKFADMLKQGQLLSMTRAILHLLPGDRLAEGASTSGKLHLRPDISTAYCQAGSNGTRAVINVDCVDENGVPIGECARAKLEDLHQILKREMGCGLLVGFEVEVMFMRPKQEGGVTVDYEPMNFQHAFTSMTPEDRTYLDLIEAVARALSTVDIALEQFHAEAGPGQWEFVLPPAEPLRAVDTLLRARETIMHVARTFGFRATVSTQPIPQQACNGAHVHLSVNALGNDKRNGSKELIQKAESFFAGIMRHLSAILAYSLPSDISYGRIATGIWSGGEYAAWGWENKEVALRRIQQNRFEIKLVDGLANPYLVLCALLTAGISGMREKLPLTGGNCDKAAARMSVEERETLGVKDLLPITLDGSLAALEGDSQMQDLMGPIIVSSYVSLKKGEAEFLRAMDDDQRRIWLIARY</sequence>
<dbReference type="SMART" id="SM01230">
    <property type="entry name" value="Gln-synt_C"/>
    <property type="match status" value="1"/>
</dbReference>
<accession>A0A9W4K4V7</accession>